<name>E9PA35_YEASX</name>
<reference evidence="1" key="1">
    <citation type="journal article" date="1992" name="Yeast">
        <title>An 11.4 kb DNA segment on the left arm of yeast chromosome II carries the carboxypeptidase Y sorting gene PEP1, as well as ACH1, FUS3 and a putative ARS.</title>
        <authorList>
            <person name="van Dyck L."/>
            <person name="Purnelle B."/>
            <person name="Skala J."/>
            <person name="Goffeau A."/>
        </authorList>
    </citation>
    <scope>NUCLEOTIDE SEQUENCE</scope>
    <source>
        <strain evidence="1">S288C</strain>
    </source>
</reference>
<dbReference type="EMBL" id="X68577">
    <property type="protein sequence ID" value="CAA48572.1"/>
    <property type="molecule type" value="Genomic_DNA"/>
</dbReference>
<gene>
    <name evidence="1" type="primary">YBL03.19</name>
</gene>
<dbReference type="AlphaFoldDB" id="E9PA35"/>
<reference evidence="1" key="2">
    <citation type="submission" date="1993-01" db="EMBL/GenBank/DDBJ databases">
        <authorList>
            <person name="van Dyck L."/>
        </authorList>
    </citation>
    <scope>NUCLEOTIDE SEQUENCE</scope>
    <source>
        <strain evidence="1">S288C</strain>
    </source>
</reference>
<protein>
    <submittedName>
        <fullName evidence="1">YBL03.19 protein</fullName>
    </submittedName>
</protein>
<proteinExistence type="predicted"/>
<accession>E9PA35</accession>
<sequence>MLSLIYMRGHRNNGRDTGRVYFSWSCRGGMHDGQLCISQEISRSTQPVQHTGTIHICRIGVRVNVNFYWGIHGDDTQSTDHFRIVRDNLRSQTQSVFEIFPVCKGSVETLFSQSHGSSSGVVQRSVLEKIQERVLQHFRPYSQVLELGASKPFNDSVSNVTYTTL</sequence>
<organism evidence="1">
    <name type="scientific">Saccharomyces cerevisiae</name>
    <name type="common">Baker's yeast</name>
    <dbReference type="NCBI Taxonomy" id="4932"/>
    <lineage>
        <taxon>Eukaryota</taxon>
        <taxon>Fungi</taxon>
        <taxon>Dikarya</taxon>
        <taxon>Ascomycota</taxon>
        <taxon>Saccharomycotina</taxon>
        <taxon>Saccharomycetes</taxon>
        <taxon>Saccharomycetales</taxon>
        <taxon>Saccharomycetaceae</taxon>
        <taxon>Saccharomyces</taxon>
    </lineage>
</organism>
<evidence type="ECO:0000313" key="1">
    <source>
        <dbReference type="EMBL" id="CAA48572.1"/>
    </source>
</evidence>